<evidence type="ECO:0000256" key="5">
    <source>
        <dbReference type="ARBA" id="ARBA00023163"/>
    </source>
</evidence>
<dbReference type="Gene3D" id="1.10.1740.10">
    <property type="match status" value="1"/>
</dbReference>
<reference evidence="9 10" key="1">
    <citation type="journal article" date="2012" name="J. Bacteriol.">
        <title>Complete Genome Sequence of Mycobacterium vaccae Type Strain ATCC 25954.</title>
        <authorList>
            <person name="Ho Y.S."/>
            <person name="Adroub S.A."/>
            <person name="Abadi M."/>
            <person name="Al Alwan B."/>
            <person name="Alkhateeb R."/>
            <person name="Gao G."/>
            <person name="Ragab A."/>
            <person name="Ali S."/>
            <person name="van Soolingen D."/>
            <person name="Bitter W."/>
            <person name="Pain A."/>
            <person name="Abdallah A.M."/>
        </authorList>
    </citation>
    <scope>NUCLEOTIDE SEQUENCE [LARGE SCALE GENOMIC DNA]</scope>
    <source>
        <strain evidence="9 10">ATCC 25954</strain>
    </source>
</reference>
<dbReference type="InterPro" id="IPR014284">
    <property type="entry name" value="RNA_pol_sigma-70_dom"/>
</dbReference>
<dbReference type="eggNOG" id="COG1595">
    <property type="taxonomic scope" value="Bacteria"/>
</dbReference>
<dbReference type="SUPFAM" id="SSF88659">
    <property type="entry name" value="Sigma3 and sigma4 domains of RNA polymerase sigma factors"/>
    <property type="match status" value="1"/>
</dbReference>
<dbReference type="Gene3D" id="1.10.10.10">
    <property type="entry name" value="Winged helix-like DNA-binding domain superfamily/Winged helix DNA-binding domain"/>
    <property type="match status" value="1"/>
</dbReference>
<comment type="similarity">
    <text evidence="1">Belongs to the sigma-70 factor family. ECF subfamily.</text>
</comment>
<gene>
    <name evidence="9" type="ORF">MVAC_10382</name>
</gene>
<evidence type="ECO:0000256" key="3">
    <source>
        <dbReference type="ARBA" id="ARBA00023082"/>
    </source>
</evidence>
<accession>K0V5P8</accession>
<sequence length="183" mass="20181">MRIAFRYTGNTYDAEVLIQETYLRAWTSFSSFESGTNVLAWMARIMRHIWIDMHRRATRRPQETLVGSWDGHAAHGVDVAQSAEAVALQRHGDDSLKECIAGLPRSFQTVVFYADVCQYPISEVAAIERIPVGTAASRLHRARRHLRSQLTSNGDVVVSDVPGDSRGGAGTAPTHHVGVHATS</sequence>
<dbReference type="InterPro" id="IPR039425">
    <property type="entry name" value="RNA_pol_sigma-70-like"/>
</dbReference>
<name>K0V5P8_MYCVA</name>
<dbReference type="NCBIfam" id="TIGR02937">
    <property type="entry name" value="sigma70-ECF"/>
    <property type="match status" value="1"/>
</dbReference>
<dbReference type="AlphaFoldDB" id="K0V5P8"/>
<evidence type="ECO:0000313" key="10">
    <source>
        <dbReference type="Proteomes" id="UP000006072"/>
    </source>
</evidence>
<keyword evidence="3" id="KW-0731">Sigma factor</keyword>
<dbReference type="PANTHER" id="PTHR43133">
    <property type="entry name" value="RNA POLYMERASE ECF-TYPE SIGMA FACTO"/>
    <property type="match status" value="1"/>
</dbReference>
<dbReference type="Proteomes" id="UP000006072">
    <property type="component" value="Unassembled WGS sequence"/>
</dbReference>
<dbReference type="SUPFAM" id="SSF88946">
    <property type="entry name" value="Sigma2 domain of RNA polymerase sigma factors"/>
    <property type="match status" value="1"/>
</dbReference>
<feature type="domain" description="RNA polymerase sigma factor 70 region 4 type 2" evidence="8">
    <location>
        <begin position="95"/>
        <end position="146"/>
    </location>
</feature>
<proteinExistence type="inferred from homology"/>
<evidence type="ECO:0000256" key="4">
    <source>
        <dbReference type="ARBA" id="ARBA00023125"/>
    </source>
</evidence>
<protein>
    <submittedName>
        <fullName evidence="9">RNA polymerase sigma factor RpoE</fullName>
    </submittedName>
</protein>
<dbReference type="InterPro" id="IPR036388">
    <property type="entry name" value="WH-like_DNA-bd_sf"/>
</dbReference>
<dbReference type="GO" id="GO:0003677">
    <property type="term" value="F:DNA binding"/>
    <property type="evidence" value="ECO:0007669"/>
    <property type="project" value="UniProtKB-KW"/>
</dbReference>
<comment type="caution">
    <text evidence="9">The sequence shown here is derived from an EMBL/GenBank/DDBJ whole genome shotgun (WGS) entry which is preliminary data.</text>
</comment>
<feature type="domain" description="RNA polymerase sigma-70 region 2" evidence="7">
    <location>
        <begin position="2"/>
        <end position="60"/>
    </location>
</feature>
<dbReference type="InterPro" id="IPR007627">
    <property type="entry name" value="RNA_pol_sigma70_r2"/>
</dbReference>
<keyword evidence="4" id="KW-0238">DNA-binding</keyword>
<dbReference type="EMBL" id="ALQA01000017">
    <property type="protein sequence ID" value="EJZ10128.1"/>
    <property type="molecule type" value="Genomic_DNA"/>
</dbReference>
<evidence type="ECO:0000256" key="1">
    <source>
        <dbReference type="ARBA" id="ARBA00010641"/>
    </source>
</evidence>
<dbReference type="GO" id="GO:0006352">
    <property type="term" value="P:DNA-templated transcription initiation"/>
    <property type="evidence" value="ECO:0007669"/>
    <property type="project" value="InterPro"/>
</dbReference>
<dbReference type="InterPro" id="IPR013325">
    <property type="entry name" value="RNA_pol_sigma_r2"/>
</dbReference>
<evidence type="ECO:0000256" key="2">
    <source>
        <dbReference type="ARBA" id="ARBA00023015"/>
    </source>
</evidence>
<dbReference type="HOGENOM" id="CLU_047691_1_4_11"/>
<evidence type="ECO:0000259" key="8">
    <source>
        <dbReference type="Pfam" id="PF08281"/>
    </source>
</evidence>
<evidence type="ECO:0000259" key="7">
    <source>
        <dbReference type="Pfam" id="PF04542"/>
    </source>
</evidence>
<keyword evidence="2" id="KW-0805">Transcription regulation</keyword>
<dbReference type="InterPro" id="IPR013249">
    <property type="entry name" value="RNA_pol_sigma70_r4_t2"/>
</dbReference>
<dbReference type="InterPro" id="IPR013324">
    <property type="entry name" value="RNA_pol_sigma_r3/r4-like"/>
</dbReference>
<feature type="compositionally biased region" description="Low complexity" evidence="6">
    <location>
        <begin position="152"/>
        <end position="164"/>
    </location>
</feature>
<evidence type="ECO:0000313" key="9">
    <source>
        <dbReference type="EMBL" id="EJZ10128.1"/>
    </source>
</evidence>
<keyword evidence="10" id="KW-1185">Reference proteome</keyword>
<dbReference type="GO" id="GO:0016987">
    <property type="term" value="F:sigma factor activity"/>
    <property type="evidence" value="ECO:0007669"/>
    <property type="project" value="UniProtKB-KW"/>
</dbReference>
<dbReference type="Pfam" id="PF08281">
    <property type="entry name" value="Sigma70_r4_2"/>
    <property type="match status" value="1"/>
</dbReference>
<feature type="region of interest" description="Disordered" evidence="6">
    <location>
        <begin position="151"/>
        <end position="183"/>
    </location>
</feature>
<dbReference type="PANTHER" id="PTHR43133:SF59">
    <property type="entry name" value="ECF RNA POLYMERASE SIGMA FACTOR SIGR"/>
    <property type="match status" value="1"/>
</dbReference>
<organism evidence="9 10">
    <name type="scientific">Mycolicibacterium vaccae ATCC 25954</name>
    <dbReference type="NCBI Taxonomy" id="1194972"/>
    <lineage>
        <taxon>Bacteria</taxon>
        <taxon>Bacillati</taxon>
        <taxon>Actinomycetota</taxon>
        <taxon>Actinomycetes</taxon>
        <taxon>Mycobacteriales</taxon>
        <taxon>Mycobacteriaceae</taxon>
        <taxon>Mycolicibacterium</taxon>
    </lineage>
</organism>
<keyword evidence="5" id="KW-0804">Transcription</keyword>
<evidence type="ECO:0000256" key="6">
    <source>
        <dbReference type="SAM" id="MobiDB-lite"/>
    </source>
</evidence>
<dbReference type="Pfam" id="PF04542">
    <property type="entry name" value="Sigma70_r2"/>
    <property type="match status" value="1"/>
</dbReference>